<dbReference type="Gene3D" id="3.40.50.720">
    <property type="entry name" value="NAD(P)-binding Rossmann-like Domain"/>
    <property type="match status" value="1"/>
</dbReference>
<evidence type="ECO:0000256" key="2">
    <source>
        <dbReference type="SAM" id="Phobius"/>
    </source>
</evidence>
<comment type="subcellular location">
    <subcellularLocation>
        <location evidence="1">Cell membrane</location>
        <topology evidence="1">Multi-pass membrane protein</topology>
    </subcellularLocation>
</comment>
<dbReference type="Gene3D" id="3.30.70.1450">
    <property type="entry name" value="Regulator of K+ conductance, C-terminal domain"/>
    <property type="match status" value="1"/>
</dbReference>
<evidence type="ECO:0000313" key="5">
    <source>
        <dbReference type="Proteomes" id="UP001144256"/>
    </source>
</evidence>
<dbReference type="GO" id="GO:0006813">
    <property type="term" value="P:potassium ion transport"/>
    <property type="evidence" value="ECO:0007669"/>
    <property type="project" value="InterPro"/>
</dbReference>
<keyword evidence="4" id="KW-0407">Ion channel</keyword>
<organism evidence="4 5">
    <name type="scientific">Vallitalea longa</name>
    <dbReference type="NCBI Taxonomy" id="2936439"/>
    <lineage>
        <taxon>Bacteria</taxon>
        <taxon>Bacillati</taxon>
        <taxon>Bacillota</taxon>
        <taxon>Clostridia</taxon>
        <taxon>Lachnospirales</taxon>
        <taxon>Vallitaleaceae</taxon>
        <taxon>Vallitalea</taxon>
    </lineage>
</organism>
<dbReference type="AlphaFoldDB" id="A0A9W6DGL8"/>
<dbReference type="SUPFAM" id="SSF81324">
    <property type="entry name" value="Voltage-gated potassium channels"/>
    <property type="match status" value="1"/>
</dbReference>
<dbReference type="Proteomes" id="UP001144256">
    <property type="component" value="Unassembled WGS sequence"/>
</dbReference>
<dbReference type="PANTHER" id="PTHR43833">
    <property type="entry name" value="POTASSIUM CHANNEL PROTEIN 2-RELATED-RELATED"/>
    <property type="match status" value="1"/>
</dbReference>
<evidence type="ECO:0000256" key="1">
    <source>
        <dbReference type="ARBA" id="ARBA00004651"/>
    </source>
</evidence>
<proteinExistence type="predicted"/>
<dbReference type="GO" id="GO:0005886">
    <property type="term" value="C:plasma membrane"/>
    <property type="evidence" value="ECO:0007669"/>
    <property type="project" value="UniProtKB-SubCell"/>
</dbReference>
<dbReference type="PRINTS" id="PR00169">
    <property type="entry name" value="KCHANNEL"/>
</dbReference>
<comment type="caution">
    <text evidence="4">The sequence shown here is derived from an EMBL/GenBank/DDBJ whole genome shotgun (WGS) entry which is preliminary data.</text>
</comment>
<keyword evidence="2" id="KW-1133">Transmembrane helix</keyword>
<dbReference type="InterPro" id="IPR036291">
    <property type="entry name" value="NAD(P)-bd_dom_sf"/>
</dbReference>
<dbReference type="Gene3D" id="1.10.287.70">
    <property type="match status" value="1"/>
</dbReference>
<dbReference type="PROSITE" id="PS51201">
    <property type="entry name" value="RCK_N"/>
    <property type="match status" value="1"/>
</dbReference>
<dbReference type="RefSeq" id="WP_281815637.1">
    <property type="nucleotide sequence ID" value="NZ_BRLB01000006.1"/>
</dbReference>
<name>A0A9W6DGL8_9FIRM</name>
<dbReference type="GO" id="GO:0034220">
    <property type="term" value="P:monoatomic ion transmembrane transport"/>
    <property type="evidence" value="ECO:0007669"/>
    <property type="project" value="UniProtKB-KW"/>
</dbReference>
<keyword evidence="2" id="KW-0472">Membrane</keyword>
<feature type="transmembrane region" description="Helical" evidence="2">
    <location>
        <begin position="21"/>
        <end position="42"/>
    </location>
</feature>
<dbReference type="Pfam" id="PF06241">
    <property type="entry name" value="Castor_Poll_mid"/>
    <property type="match status" value="1"/>
</dbReference>
<dbReference type="EMBL" id="BRLB01000006">
    <property type="protein sequence ID" value="GKX29899.1"/>
    <property type="molecule type" value="Genomic_DNA"/>
</dbReference>
<dbReference type="Pfam" id="PF02254">
    <property type="entry name" value="TrkA_N"/>
    <property type="match status" value="1"/>
</dbReference>
<feature type="transmembrane region" description="Helical" evidence="2">
    <location>
        <begin position="80"/>
        <end position="105"/>
    </location>
</feature>
<keyword evidence="2" id="KW-0812">Transmembrane</keyword>
<dbReference type="PANTHER" id="PTHR43833:SF9">
    <property type="entry name" value="POTASSIUM CHANNEL PROTEIN YUGO-RELATED"/>
    <property type="match status" value="1"/>
</dbReference>
<dbReference type="InterPro" id="IPR036721">
    <property type="entry name" value="RCK_C_sf"/>
</dbReference>
<dbReference type="SUPFAM" id="SSF51735">
    <property type="entry name" value="NAD(P)-binding Rossmann-fold domains"/>
    <property type="match status" value="1"/>
</dbReference>
<dbReference type="InterPro" id="IPR003148">
    <property type="entry name" value="RCK_N"/>
</dbReference>
<keyword evidence="4" id="KW-0406">Ion transport</keyword>
<feature type="domain" description="RCK N-terminal" evidence="3">
    <location>
        <begin position="121"/>
        <end position="247"/>
    </location>
</feature>
<dbReference type="InterPro" id="IPR050721">
    <property type="entry name" value="Trk_Ktr_HKT_K-transport"/>
</dbReference>
<dbReference type="InterPro" id="IPR010420">
    <property type="entry name" value="CASTOR/POLLUX/SYM8_dom"/>
</dbReference>
<evidence type="ECO:0000259" key="3">
    <source>
        <dbReference type="PROSITE" id="PS51201"/>
    </source>
</evidence>
<gene>
    <name evidence="4" type="primary">kch</name>
    <name evidence="4" type="ORF">SH1V18_23790</name>
</gene>
<protein>
    <submittedName>
        <fullName evidence="4">Potassium channel protein</fullName>
    </submittedName>
</protein>
<sequence length="342" mass="38306">MISVLLNAIKVLHISMEKSKIYKLIGIFIVALLVCSTAFYIFESKADVDISYGDSLWWGFVTTTTVGYGDYYPVTLGGRLFGVALMLIGISTFGFVTAAVASIFIENKMKEGRGLVDIKFKNHIVLIGWNKKSETMLKELIKDSPERKIVIVSEIESLNLPDKNTYFVHGDPTVDETLLKANVPYADIVIVVADEKLRDKDGMADAKSVLICLAVDKFNSDIHLIAEVLDEENTPHFERANVNDIIVSNQMSSRVMVRSAVYKNVSSVLKELLTNSYGNELYECTAKEDDIGMSFKELSIKYIDKYNTILVGIANEKVSLNPDKDRKIKKNDILIYISSEKL</sequence>
<dbReference type="InterPro" id="IPR013099">
    <property type="entry name" value="K_chnl_dom"/>
</dbReference>
<evidence type="ECO:0000313" key="4">
    <source>
        <dbReference type="EMBL" id="GKX29899.1"/>
    </source>
</evidence>
<dbReference type="Pfam" id="PF07885">
    <property type="entry name" value="Ion_trans_2"/>
    <property type="match status" value="1"/>
</dbReference>
<reference evidence="4" key="1">
    <citation type="submission" date="2022-06" db="EMBL/GenBank/DDBJ databases">
        <title>Vallitalea longa sp. nov., an anaerobic bacterium isolated from marine sediment.</title>
        <authorList>
            <person name="Hirano S."/>
            <person name="Terahara T."/>
            <person name="Mori K."/>
            <person name="Hamada M."/>
            <person name="Matsumoto R."/>
            <person name="Kobayashi T."/>
        </authorList>
    </citation>
    <scope>NUCLEOTIDE SEQUENCE</scope>
    <source>
        <strain evidence="4">SH18-1</strain>
    </source>
</reference>
<accession>A0A9W6DGL8</accession>
<keyword evidence="5" id="KW-1185">Reference proteome</keyword>
<dbReference type="Gene3D" id="1.20.5.110">
    <property type="match status" value="1"/>
</dbReference>
<keyword evidence="4" id="KW-0813">Transport</keyword>